<dbReference type="Pfam" id="PF01425">
    <property type="entry name" value="Amidase"/>
    <property type="match status" value="1"/>
</dbReference>
<organism evidence="2 3">
    <name type="scientific">Pseudoduganella rivuli</name>
    <dbReference type="NCBI Taxonomy" id="2666085"/>
    <lineage>
        <taxon>Bacteria</taxon>
        <taxon>Pseudomonadati</taxon>
        <taxon>Pseudomonadota</taxon>
        <taxon>Betaproteobacteria</taxon>
        <taxon>Burkholderiales</taxon>
        <taxon>Oxalobacteraceae</taxon>
        <taxon>Telluria group</taxon>
        <taxon>Pseudoduganella</taxon>
    </lineage>
</organism>
<dbReference type="Proteomes" id="UP000446768">
    <property type="component" value="Unassembled WGS sequence"/>
</dbReference>
<dbReference type="GO" id="GO:0012505">
    <property type="term" value="C:endomembrane system"/>
    <property type="evidence" value="ECO:0007669"/>
    <property type="project" value="TreeGrafter"/>
</dbReference>
<evidence type="ECO:0000259" key="1">
    <source>
        <dbReference type="Pfam" id="PF01425"/>
    </source>
</evidence>
<dbReference type="InterPro" id="IPR023631">
    <property type="entry name" value="Amidase_dom"/>
</dbReference>
<dbReference type="SUPFAM" id="SSF75304">
    <property type="entry name" value="Amidase signature (AS) enzymes"/>
    <property type="match status" value="1"/>
</dbReference>
<evidence type="ECO:0000313" key="2">
    <source>
        <dbReference type="EMBL" id="MRV70230.1"/>
    </source>
</evidence>
<dbReference type="AlphaFoldDB" id="A0A7X2LPG8"/>
<dbReference type="Gene3D" id="3.90.1300.10">
    <property type="entry name" value="Amidase signature (AS) domain"/>
    <property type="match status" value="1"/>
</dbReference>
<protein>
    <recommendedName>
        <fullName evidence="1">Amidase domain-containing protein</fullName>
    </recommendedName>
</protein>
<dbReference type="EMBL" id="WKJJ01000001">
    <property type="protein sequence ID" value="MRV70230.1"/>
    <property type="molecule type" value="Genomic_DNA"/>
</dbReference>
<dbReference type="PANTHER" id="PTHR43372:SF4">
    <property type="entry name" value="FATTY-ACID AMIDE HYDROLASE 2"/>
    <property type="match status" value="1"/>
</dbReference>
<keyword evidence="3" id="KW-1185">Reference proteome</keyword>
<evidence type="ECO:0000313" key="3">
    <source>
        <dbReference type="Proteomes" id="UP000446768"/>
    </source>
</evidence>
<dbReference type="InterPro" id="IPR052739">
    <property type="entry name" value="FAAH2"/>
</dbReference>
<gene>
    <name evidence="2" type="ORF">GJ700_00655</name>
</gene>
<name>A0A7X2LPG8_9BURK</name>
<dbReference type="InterPro" id="IPR036928">
    <property type="entry name" value="AS_sf"/>
</dbReference>
<sequence>MKRPSHLQPDAVALRTMLDNGELSAAQLLENQLARLDATQPAINGATAILRTQAHEQLAQLEQPESGAPRGPLYGLPCSVKETFGIAGHNVTAGSMRMTPQLHTRDSAVVAKLKAAGAIIIARGNVPEFAMTGETTNPRFGRTNNPIDVARVAGGSSGGDGALVGSGAAVFGLGSDILGSIRIPAAFCGIVGFKPCSTAVNGEGTWPHVTGETANWLGIGPLARSVRDARLVYSVIAEQAPPPPSSVAGLRLIGPDGFPFRIEDAAIGAALAGARQALLEAGLRRDQADFGDVGSLFFKVPAAILHDSADEWQRLLSTPEAGRFNVWGEALRQLTGRATIDRGLFLWLLQNATLAQAIKPHSAGAAQRLASTFEQARARYRTMLGSDGILLLPPLGMLAPPHGGMNRKTLRPGPNGLVTPITFCNYCDLPAISIPAWKHADRATGLAPAVMLACAPGAEGSLFDAAAVVEAALN</sequence>
<dbReference type="RefSeq" id="WP_154370728.1">
    <property type="nucleotide sequence ID" value="NZ_WKJJ01000001.1"/>
</dbReference>
<proteinExistence type="predicted"/>
<feature type="domain" description="Amidase" evidence="1">
    <location>
        <begin position="28"/>
        <end position="462"/>
    </location>
</feature>
<reference evidence="2 3" key="1">
    <citation type="submission" date="2019-11" db="EMBL/GenBank/DDBJ databases">
        <title>Novel species isolated from a subtropical stream in China.</title>
        <authorList>
            <person name="Lu H."/>
        </authorList>
    </citation>
    <scope>NUCLEOTIDE SEQUENCE [LARGE SCALE GENOMIC DNA]</scope>
    <source>
        <strain evidence="2 3">FT92W</strain>
    </source>
</reference>
<comment type="caution">
    <text evidence="2">The sequence shown here is derived from an EMBL/GenBank/DDBJ whole genome shotgun (WGS) entry which is preliminary data.</text>
</comment>
<dbReference type="PANTHER" id="PTHR43372">
    <property type="entry name" value="FATTY-ACID AMIDE HYDROLASE"/>
    <property type="match status" value="1"/>
</dbReference>
<accession>A0A7X2LPG8</accession>